<accession>A0A2R8C1T0</accession>
<evidence type="ECO:0000256" key="2">
    <source>
        <dbReference type="ARBA" id="ARBA00004651"/>
    </source>
</evidence>
<feature type="transmembrane region" description="Helical" evidence="11">
    <location>
        <begin position="104"/>
        <end position="122"/>
    </location>
</feature>
<dbReference type="InterPro" id="IPR003594">
    <property type="entry name" value="HATPase_dom"/>
</dbReference>
<dbReference type="InterPro" id="IPR004358">
    <property type="entry name" value="Sig_transdc_His_kin-like_C"/>
</dbReference>
<keyword evidence="7 11" id="KW-0812">Transmembrane</keyword>
<evidence type="ECO:0000256" key="8">
    <source>
        <dbReference type="ARBA" id="ARBA00022777"/>
    </source>
</evidence>
<reference evidence="13 14" key="1">
    <citation type="submission" date="2018-03" db="EMBL/GenBank/DDBJ databases">
        <authorList>
            <person name="Keele B.F."/>
        </authorList>
    </citation>
    <scope>NUCLEOTIDE SEQUENCE [LARGE SCALE GENOMIC DNA]</scope>
    <source>
        <strain evidence="13 14">CECT 8504</strain>
    </source>
</reference>
<dbReference type="GO" id="GO:0000155">
    <property type="term" value="F:phosphorelay sensor kinase activity"/>
    <property type="evidence" value="ECO:0007669"/>
    <property type="project" value="InterPro"/>
</dbReference>
<evidence type="ECO:0000313" key="14">
    <source>
        <dbReference type="Proteomes" id="UP000244912"/>
    </source>
</evidence>
<dbReference type="SUPFAM" id="SSF55785">
    <property type="entry name" value="PYP-like sensor domain (PAS domain)"/>
    <property type="match status" value="1"/>
</dbReference>
<evidence type="ECO:0000256" key="3">
    <source>
        <dbReference type="ARBA" id="ARBA00012438"/>
    </source>
</evidence>
<dbReference type="GO" id="GO:0005886">
    <property type="term" value="C:plasma membrane"/>
    <property type="evidence" value="ECO:0007669"/>
    <property type="project" value="UniProtKB-SubCell"/>
</dbReference>
<dbReference type="Gene3D" id="1.10.1760.20">
    <property type="match status" value="1"/>
</dbReference>
<dbReference type="SUPFAM" id="SSF47384">
    <property type="entry name" value="Homodimeric domain of signal transducing histidine kinase"/>
    <property type="match status" value="1"/>
</dbReference>
<dbReference type="Gene3D" id="3.30.450.20">
    <property type="entry name" value="PAS domain"/>
    <property type="match status" value="1"/>
</dbReference>
<feature type="domain" description="Histidine kinase" evidence="12">
    <location>
        <begin position="333"/>
        <end position="542"/>
    </location>
</feature>
<dbReference type="Pfam" id="PF02518">
    <property type="entry name" value="HATPase_c"/>
    <property type="match status" value="1"/>
</dbReference>
<organism evidence="13 14">
    <name type="scientific">Palleronia abyssalis</name>
    <dbReference type="NCBI Taxonomy" id="1501240"/>
    <lineage>
        <taxon>Bacteria</taxon>
        <taxon>Pseudomonadati</taxon>
        <taxon>Pseudomonadota</taxon>
        <taxon>Alphaproteobacteria</taxon>
        <taxon>Rhodobacterales</taxon>
        <taxon>Roseobacteraceae</taxon>
        <taxon>Palleronia</taxon>
    </lineage>
</organism>
<evidence type="ECO:0000256" key="4">
    <source>
        <dbReference type="ARBA" id="ARBA00022475"/>
    </source>
</evidence>
<feature type="transmembrane region" description="Helical" evidence="11">
    <location>
        <begin position="159"/>
        <end position="184"/>
    </location>
</feature>
<dbReference type="InterPro" id="IPR036097">
    <property type="entry name" value="HisK_dim/P_sf"/>
</dbReference>
<dbReference type="InterPro" id="IPR036890">
    <property type="entry name" value="HATPase_C_sf"/>
</dbReference>
<dbReference type="Gene3D" id="3.30.565.10">
    <property type="entry name" value="Histidine kinase-like ATPase, C-terminal domain"/>
    <property type="match status" value="1"/>
</dbReference>
<keyword evidence="4" id="KW-1003">Cell membrane</keyword>
<dbReference type="FunFam" id="3.30.565.10:FF:000006">
    <property type="entry name" value="Sensor histidine kinase WalK"/>
    <property type="match status" value="1"/>
</dbReference>
<dbReference type="PANTHER" id="PTHR43047:SF72">
    <property type="entry name" value="OSMOSENSING HISTIDINE PROTEIN KINASE SLN1"/>
    <property type="match status" value="1"/>
</dbReference>
<evidence type="ECO:0000256" key="1">
    <source>
        <dbReference type="ARBA" id="ARBA00000085"/>
    </source>
</evidence>
<keyword evidence="9 11" id="KW-1133">Transmembrane helix</keyword>
<dbReference type="InterPro" id="IPR035965">
    <property type="entry name" value="PAS-like_dom_sf"/>
</dbReference>
<sequence length="579" mass="62565">MQNIVTMVEGGSVVLLSVLAASTIHGRFSDRFWLGGLLLGALFTLIGVLVMENAVEVVPGIRTDPRGAVVVLSAAFGGPVAVAITAPCLALLRLAYGGVGAAPGAMYILGVGLAAGLAWYWWFRVRKERPNVRYVLIQATVAGTVPTLILLMASSAPWAVFLTANGLLAPTNFAATLLMGFMLVRDLDRAHAIRAREDTQAQIDAMSEHAPVALFQIVRDEDGAPRFTHVSKAAQKIIELRPRDLLEDFRRIDTIADGPVAEVIDDKLRVSEAGFNAWSYELECTASSGNETWIYIHAGIRRDRNGRCIWDGSIVVITGRKISEKLKDEFISTVSHELRTPLTSIRGSLGLVLGGGAAAQLPANVSGLLDIANRNAERLVLLINDILDVQKIRSGRMSMAMERQQIRSHVEDALALAANYAPEKNLVFTLEDHAPAGEGRVDPGRLGQVLANLLSNAIKFSPEEGTVRLSIRHVDGKLRISVADEGPGIPVEFADRIFEPFSQHEKSNTRSIGGTGLGLNISQALIEAMDGTIWFESVGGTGRPSMSICPRWRRKSRSMPRRTLPPPIGACWSAATIAI</sequence>
<comment type="catalytic activity">
    <reaction evidence="1">
        <text>ATP + protein L-histidine = ADP + protein N-phospho-L-histidine.</text>
        <dbReference type="EC" id="2.7.13.3"/>
    </reaction>
</comment>
<dbReference type="PROSITE" id="PS50109">
    <property type="entry name" value="HIS_KIN"/>
    <property type="match status" value="1"/>
</dbReference>
<dbReference type="SUPFAM" id="SSF55874">
    <property type="entry name" value="ATPase domain of HSP90 chaperone/DNA topoisomerase II/histidine kinase"/>
    <property type="match status" value="1"/>
</dbReference>
<dbReference type="AlphaFoldDB" id="A0A2R8C1T0"/>
<keyword evidence="14" id="KW-1185">Reference proteome</keyword>
<dbReference type="Pfam" id="PF07694">
    <property type="entry name" value="5TM-5TMR_LYT"/>
    <property type="match status" value="1"/>
</dbReference>
<keyword evidence="8" id="KW-0418">Kinase</keyword>
<dbReference type="InterPro" id="IPR003661">
    <property type="entry name" value="HisK_dim/P_dom"/>
</dbReference>
<dbReference type="EMBL" id="ONZF01000019">
    <property type="protein sequence ID" value="SPJ26374.1"/>
    <property type="molecule type" value="Genomic_DNA"/>
</dbReference>
<keyword evidence="5" id="KW-0597">Phosphoprotein</keyword>
<dbReference type="PANTHER" id="PTHR43047">
    <property type="entry name" value="TWO-COMPONENT HISTIDINE PROTEIN KINASE"/>
    <property type="match status" value="1"/>
</dbReference>
<dbReference type="Proteomes" id="UP000244912">
    <property type="component" value="Unassembled WGS sequence"/>
</dbReference>
<feature type="transmembrane region" description="Helical" evidence="11">
    <location>
        <begin position="134"/>
        <end position="153"/>
    </location>
</feature>
<dbReference type="Gene3D" id="1.10.287.130">
    <property type="match status" value="1"/>
</dbReference>
<protein>
    <recommendedName>
        <fullName evidence="3">histidine kinase</fullName>
        <ecNumber evidence="3">2.7.13.3</ecNumber>
    </recommendedName>
</protein>
<evidence type="ECO:0000256" key="10">
    <source>
        <dbReference type="ARBA" id="ARBA00023136"/>
    </source>
</evidence>
<evidence type="ECO:0000256" key="5">
    <source>
        <dbReference type="ARBA" id="ARBA00022553"/>
    </source>
</evidence>
<evidence type="ECO:0000313" key="13">
    <source>
        <dbReference type="EMBL" id="SPJ26374.1"/>
    </source>
</evidence>
<gene>
    <name evidence="13" type="primary">phoR_2</name>
    <name evidence="13" type="ORF">PAA8504_04232</name>
</gene>
<evidence type="ECO:0000256" key="11">
    <source>
        <dbReference type="SAM" id="Phobius"/>
    </source>
</evidence>
<dbReference type="CDD" id="cd00082">
    <property type="entry name" value="HisKA"/>
    <property type="match status" value="1"/>
</dbReference>
<evidence type="ECO:0000256" key="7">
    <source>
        <dbReference type="ARBA" id="ARBA00022692"/>
    </source>
</evidence>
<evidence type="ECO:0000259" key="12">
    <source>
        <dbReference type="PROSITE" id="PS50109"/>
    </source>
</evidence>
<evidence type="ECO:0000256" key="6">
    <source>
        <dbReference type="ARBA" id="ARBA00022679"/>
    </source>
</evidence>
<name>A0A2R8C1T0_9RHOB</name>
<dbReference type="PRINTS" id="PR00344">
    <property type="entry name" value="BCTRLSENSOR"/>
</dbReference>
<feature type="transmembrane region" description="Helical" evidence="11">
    <location>
        <begin position="67"/>
        <end position="92"/>
    </location>
</feature>
<dbReference type="SMART" id="SM00388">
    <property type="entry name" value="HisKA"/>
    <property type="match status" value="1"/>
</dbReference>
<keyword evidence="10 11" id="KW-0472">Membrane</keyword>
<dbReference type="EC" id="2.7.13.3" evidence="3"/>
<dbReference type="SMART" id="SM00387">
    <property type="entry name" value="HATPase_c"/>
    <property type="match status" value="1"/>
</dbReference>
<dbReference type="InterPro" id="IPR005467">
    <property type="entry name" value="His_kinase_dom"/>
</dbReference>
<dbReference type="RefSeq" id="WP_108896064.1">
    <property type="nucleotide sequence ID" value="NZ_ONZF01000019.1"/>
</dbReference>
<proteinExistence type="predicted"/>
<dbReference type="GO" id="GO:0009927">
    <property type="term" value="F:histidine phosphotransfer kinase activity"/>
    <property type="evidence" value="ECO:0007669"/>
    <property type="project" value="TreeGrafter"/>
</dbReference>
<feature type="transmembrane region" description="Helical" evidence="11">
    <location>
        <begin position="36"/>
        <end position="55"/>
    </location>
</feature>
<dbReference type="InterPro" id="IPR011620">
    <property type="entry name" value="Sig_transdc_His_kinase_LytS_TM"/>
</dbReference>
<dbReference type="Pfam" id="PF00512">
    <property type="entry name" value="HisKA"/>
    <property type="match status" value="1"/>
</dbReference>
<dbReference type="GO" id="GO:0071555">
    <property type="term" value="P:cell wall organization"/>
    <property type="evidence" value="ECO:0007669"/>
    <property type="project" value="InterPro"/>
</dbReference>
<comment type="subcellular location">
    <subcellularLocation>
        <location evidence="2">Cell membrane</location>
        <topology evidence="2">Multi-pass membrane protein</topology>
    </subcellularLocation>
</comment>
<dbReference type="OrthoDB" id="9795133at2"/>
<keyword evidence="6 13" id="KW-0808">Transferase</keyword>
<evidence type="ECO:0000256" key="9">
    <source>
        <dbReference type="ARBA" id="ARBA00022989"/>
    </source>
</evidence>